<gene>
    <name evidence="2" type="ORF">CLUP02_08395</name>
</gene>
<evidence type="ECO:0000256" key="1">
    <source>
        <dbReference type="SAM" id="MobiDB-lite"/>
    </source>
</evidence>
<evidence type="ECO:0000313" key="2">
    <source>
        <dbReference type="EMBL" id="UQC82905.1"/>
    </source>
</evidence>
<dbReference type="RefSeq" id="XP_049144528.1">
    <property type="nucleotide sequence ID" value="XM_049287385.1"/>
</dbReference>
<feature type="region of interest" description="Disordered" evidence="1">
    <location>
        <begin position="278"/>
        <end position="309"/>
    </location>
</feature>
<evidence type="ECO:0000313" key="3">
    <source>
        <dbReference type="Proteomes" id="UP000830671"/>
    </source>
</evidence>
<sequence length="350" mass="39572">MSVVSGWPPGADPRVTVVSTFVFVGCQPAREFEGSTIEEMESHYLQWCLYGLMPEYLQYQPWQLEAGRSRSLLWNGLAADLRRPDHPLPVRPAKTSKETHNREFEVERQQFEHRWIRVSVVSLTGSYLLSPSKIGPTIQDDLLFGPVSLPCLALLKSVPLRYLDASSTPKDTIFRPALHYLRQGTHGARPSNWPSPALSHLAFLPGAPVHVRLHVRPSSFLQLPLIYPPLSCPILRLYICVQSILNCQILGDNPAGPTFHLPRLLLLHLLIPYLDDQREADDDDDDDYDRDSDSSESHTQDRPTVFASGNYHNQSLSQLLPTRLPMNLTNCSELPALDLPNPIRQSSREY</sequence>
<dbReference type="AlphaFoldDB" id="A0A9Q8ST14"/>
<feature type="compositionally biased region" description="Acidic residues" evidence="1">
    <location>
        <begin position="278"/>
        <end position="290"/>
    </location>
</feature>
<dbReference type="Proteomes" id="UP000830671">
    <property type="component" value="Chromosome 4"/>
</dbReference>
<dbReference type="KEGG" id="clup:CLUP02_08395"/>
<dbReference type="EMBL" id="CP019476">
    <property type="protein sequence ID" value="UQC82905.1"/>
    <property type="molecule type" value="Genomic_DNA"/>
</dbReference>
<protein>
    <submittedName>
        <fullName evidence="2">Uncharacterized protein</fullName>
    </submittedName>
</protein>
<feature type="compositionally biased region" description="Basic and acidic residues" evidence="1">
    <location>
        <begin position="291"/>
        <end position="301"/>
    </location>
</feature>
<proteinExistence type="predicted"/>
<name>A0A9Q8ST14_9PEZI</name>
<dbReference type="GeneID" id="73342395"/>
<keyword evidence="3" id="KW-1185">Reference proteome</keyword>
<organism evidence="2 3">
    <name type="scientific">Colletotrichum lupini</name>
    <dbReference type="NCBI Taxonomy" id="145971"/>
    <lineage>
        <taxon>Eukaryota</taxon>
        <taxon>Fungi</taxon>
        <taxon>Dikarya</taxon>
        <taxon>Ascomycota</taxon>
        <taxon>Pezizomycotina</taxon>
        <taxon>Sordariomycetes</taxon>
        <taxon>Hypocreomycetidae</taxon>
        <taxon>Glomerellales</taxon>
        <taxon>Glomerellaceae</taxon>
        <taxon>Colletotrichum</taxon>
        <taxon>Colletotrichum acutatum species complex</taxon>
    </lineage>
</organism>
<accession>A0A9Q8ST14</accession>
<reference evidence="2" key="1">
    <citation type="journal article" date="2021" name="Mol. Plant Microbe Interact.">
        <title>Complete Genome Sequence of the Plant-Pathogenic Fungus Colletotrichum lupini.</title>
        <authorList>
            <person name="Baroncelli R."/>
            <person name="Pensec F."/>
            <person name="Da Lio D."/>
            <person name="Boufleur T."/>
            <person name="Vicente I."/>
            <person name="Sarrocco S."/>
            <person name="Picot A."/>
            <person name="Baraldi E."/>
            <person name="Sukno S."/>
            <person name="Thon M."/>
            <person name="Le Floch G."/>
        </authorList>
    </citation>
    <scope>NUCLEOTIDE SEQUENCE</scope>
    <source>
        <strain evidence="2">IMI 504893</strain>
    </source>
</reference>